<evidence type="ECO:0000313" key="2">
    <source>
        <dbReference type="EMBL" id="GLU45685.1"/>
    </source>
</evidence>
<dbReference type="AlphaFoldDB" id="A0A9W6P1X9"/>
<dbReference type="EMBL" id="BSQG01000001">
    <property type="protein sequence ID" value="GLU45685.1"/>
    <property type="molecule type" value="Genomic_DNA"/>
</dbReference>
<dbReference type="RefSeq" id="WP_285756581.1">
    <property type="nucleotide sequence ID" value="NZ_BSQG01000001.1"/>
</dbReference>
<evidence type="ECO:0000313" key="3">
    <source>
        <dbReference type="Proteomes" id="UP001165092"/>
    </source>
</evidence>
<evidence type="ECO:0000256" key="1">
    <source>
        <dbReference type="SAM" id="MobiDB-lite"/>
    </source>
</evidence>
<sequence>MTTPGQRPEERNGTTEHDTYLMELGLELGVSPLPRAAPPSRGTGPEPDRPGPGEQRHP</sequence>
<accession>A0A9W6P1X9</accession>
<organism evidence="2 3">
    <name type="scientific">Nocardiopsis ansamitocini</name>
    <dbReference type="NCBI Taxonomy" id="1670832"/>
    <lineage>
        <taxon>Bacteria</taxon>
        <taxon>Bacillati</taxon>
        <taxon>Actinomycetota</taxon>
        <taxon>Actinomycetes</taxon>
        <taxon>Streptosporangiales</taxon>
        <taxon>Nocardiopsidaceae</taxon>
        <taxon>Nocardiopsis</taxon>
    </lineage>
</organism>
<dbReference type="Proteomes" id="UP001165092">
    <property type="component" value="Unassembled WGS sequence"/>
</dbReference>
<proteinExistence type="predicted"/>
<comment type="caution">
    <text evidence="2">The sequence shown here is derived from an EMBL/GenBank/DDBJ whole genome shotgun (WGS) entry which is preliminary data.</text>
</comment>
<keyword evidence="3" id="KW-1185">Reference proteome</keyword>
<feature type="compositionally biased region" description="Basic and acidic residues" evidence="1">
    <location>
        <begin position="46"/>
        <end position="58"/>
    </location>
</feature>
<gene>
    <name evidence="2" type="ORF">Nans01_00360</name>
</gene>
<name>A0A9W6P1X9_9ACTN</name>
<reference evidence="2" key="1">
    <citation type="submission" date="2023-02" db="EMBL/GenBank/DDBJ databases">
        <title>Nocardiopsis ansamitocini NBRC 112285.</title>
        <authorList>
            <person name="Ichikawa N."/>
            <person name="Sato H."/>
            <person name="Tonouchi N."/>
        </authorList>
    </citation>
    <scope>NUCLEOTIDE SEQUENCE</scope>
    <source>
        <strain evidence="2">NBRC 112285</strain>
    </source>
</reference>
<feature type="region of interest" description="Disordered" evidence="1">
    <location>
        <begin position="26"/>
        <end position="58"/>
    </location>
</feature>
<protein>
    <submittedName>
        <fullName evidence="2">Uncharacterized protein</fullName>
    </submittedName>
</protein>